<accession>A0ABT7WBG3</accession>
<dbReference type="RefSeq" id="WP_289723607.1">
    <property type="nucleotide sequence ID" value="NZ_JAUDUY010000001.1"/>
</dbReference>
<dbReference type="Proteomes" id="UP001174839">
    <property type="component" value="Unassembled WGS sequence"/>
</dbReference>
<dbReference type="EMBL" id="JAUDUY010000001">
    <property type="protein sequence ID" value="MDM9630248.1"/>
    <property type="molecule type" value="Genomic_DNA"/>
</dbReference>
<gene>
    <name evidence="1" type="ORF">QU605_02120</name>
</gene>
<protein>
    <submittedName>
        <fullName evidence="1">Uncharacterized protein</fullName>
    </submittedName>
</protein>
<reference evidence="1" key="1">
    <citation type="submission" date="2023-06" db="EMBL/GenBank/DDBJ databases">
        <title>Robiginitalea aurantiacus sp. nov. and Algoriphagus sediminis sp. nov., isolated from coastal sediment.</title>
        <authorList>
            <person name="Zhou Z.Y."/>
            <person name="An J."/>
            <person name="Jia Y.W."/>
            <person name="Du Z.J."/>
        </authorList>
    </citation>
    <scope>NUCLEOTIDE SEQUENCE</scope>
    <source>
        <strain evidence="1">M39</strain>
    </source>
</reference>
<proteinExistence type="predicted"/>
<sequence>MEITGKMFLEYKSTTEGPLDKVVDLPQGVFVDEDYGEEYIQYQVFTKQRYEVTIKLKNTQKGLVVSFDFFYPNFPVQDGISYYINGPFDGEELVVQSGNDIYSMNTRNLLLNKNELILKGGFIVFEWAKNIFHEWRFLMVFEDEALHEHFSNENVEWVI</sequence>
<evidence type="ECO:0000313" key="2">
    <source>
        <dbReference type="Proteomes" id="UP001174839"/>
    </source>
</evidence>
<name>A0ABT7WBG3_9FLAO</name>
<comment type="caution">
    <text evidence="1">The sequence shown here is derived from an EMBL/GenBank/DDBJ whole genome shotgun (WGS) entry which is preliminary data.</text>
</comment>
<evidence type="ECO:0000313" key="1">
    <source>
        <dbReference type="EMBL" id="MDM9630248.1"/>
    </source>
</evidence>
<organism evidence="1 2">
    <name type="scientific">Robiginitalea aurantiaca</name>
    <dbReference type="NCBI Taxonomy" id="3056915"/>
    <lineage>
        <taxon>Bacteria</taxon>
        <taxon>Pseudomonadati</taxon>
        <taxon>Bacteroidota</taxon>
        <taxon>Flavobacteriia</taxon>
        <taxon>Flavobacteriales</taxon>
        <taxon>Flavobacteriaceae</taxon>
        <taxon>Robiginitalea</taxon>
    </lineage>
</organism>
<keyword evidence="2" id="KW-1185">Reference proteome</keyword>